<organism evidence="1 2">
    <name type="scientific">Thalassovita litoralis</name>
    <dbReference type="NCBI Taxonomy" id="1010611"/>
    <lineage>
        <taxon>Bacteria</taxon>
        <taxon>Pseudomonadati</taxon>
        <taxon>Pseudomonadota</taxon>
        <taxon>Alphaproteobacteria</taxon>
        <taxon>Rhodobacterales</taxon>
        <taxon>Roseobacteraceae</taxon>
        <taxon>Thalassovita</taxon>
    </lineage>
</organism>
<evidence type="ECO:0000313" key="2">
    <source>
        <dbReference type="Proteomes" id="UP000316030"/>
    </source>
</evidence>
<gene>
    <name evidence="1" type="ORF">SAMN06265173_14620</name>
</gene>
<sequence length="52" mass="5935">MRSLPVASFGISLRGRQAGFYPIHPARFVLFDKSPHDSEEDLNAHQDRQIEP</sequence>
<reference evidence="1 2" key="1">
    <citation type="submission" date="2017-05" db="EMBL/GenBank/DDBJ databases">
        <authorList>
            <person name="Varghese N."/>
            <person name="Submissions S."/>
        </authorList>
    </citation>
    <scope>NUCLEOTIDE SEQUENCE [LARGE SCALE GENOMIC DNA]</scope>
    <source>
        <strain evidence="1 2">DSM 29506</strain>
    </source>
</reference>
<dbReference type="AlphaFoldDB" id="A0A521FRM5"/>
<protein>
    <submittedName>
        <fullName evidence="1">Uncharacterized protein</fullName>
    </submittedName>
</protein>
<dbReference type="EMBL" id="FXTO01000046">
    <property type="protein sequence ID" value="SMO98782.1"/>
    <property type="molecule type" value="Genomic_DNA"/>
</dbReference>
<name>A0A521FRM5_9RHOB</name>
<proteinExistence type="predicted"/>
<evidence type="ECO:0000313" key="1">
    <source>
        <dbReference type="EMBL" id="SMO98782.1"/>
    </source>
</evidence>
<keyword evidence="2" id="KW-1185">Reference proteome</keyword>
<accession>A0A521FRM5</accession>
<dbReference type="Proteomes" id="UP000316030">
    <property type="component" value="Unassembled WGS sequence"/>
</dbReference>